<dbReference type="InterPro" id="IPR023271">
    <property type="entry name" value="Aquaporin-like"/>
</dbReference>
<dbReference type="Proteomes" id="UP000607653">
    <property type="component" value="Unassembled WGS sequence"/>
</dbReference>
<dbReference type="Gene3D" id="1.20.1080.10">
    <property type="entry name" value="Glycerol uptake facilitator protein"/>
    <property type="match status" value="1"/>
</dbReference>
<dbReference type="AlphaFoldDB" id="A0A822Y8G4"/>
<evidence type="ECO:0000256" key="7">
    <source>
        <dbReference type="SAM" id="Phobius"/>
    </source>
</evidence>
<evidence type="ECO:0000256" key="6">
    <source>
        <dbReference type="SAM" id="MobiDB-lite"/>
    </source>
</evidence>
<protein>
    <submittedName>
        <fullName evidence="8">Uncharacterized protein</fullName>
    </submittedName>
</protein>
<evidence type="ECO:0000256" key="1">
    <source>
        <dbReference type="ARBA" id="ARBA00004141"/>
    </source>
</evidence>
<dbReference type="InterPro" id="IPR000425">
    <property type="entry name" value="MIP"/>
</dbReference>
<dbReference type="PRINTS" id="PR00783">
    <property type="entry name" value="MINTRINSICP"/>
</dbReference>
<dbReference type="GO" id="GO:0015267">
    <property type="term" value="F:channel activity"/>
    <property type="evidence" value="ECO:0007669"/>
    <property type="project" value="InterPro"/>
</dbReference>
<dbReference type="InterPro" id="IPR034294">
    <property type="entry name" value="Aquaporin_transptr"/>
</dbReference>
<comment type="caution">
    <text evidence="8">The sequence shown here is derived from an EMBL/GenBank/DDBJ whole genome shotgun (WGS) entry which is preliminary data.</text>
</comment>
<proteinExistence type="inferred from homology"/>
<dbReference type="PANTHER" id="PTHR45687">
    <property type="entry name" value="AQUAPORIN OR AQUAGLYCEROPORIN RELATED"/>
    <property type="match status" value="1"/>
</dbReference>
<organism evidence="8 9">
    <name type="scientific">Nelumbo nucifera</name>
    <name type="common">Sacred lotus</name>
    <dbReference type="NCBI Taxonomy" id="4432"/>
    <lineage>
        <taxon>Eukaryota</taxon>
        <taxon>Viridiplantae</taxon>
        <taxon>Streptophyta</taxon>
        <taxon>Embryophyta</taxon>
        <taxon>Tracheophyta</taxon>
        <taxon>Spermatophyta</taxon>
        <taxon>Magnoliopsida</taxon>
        <taxon>Proteales</taxon>
        <taxon>Nelumbonaceae</taxon>
        <taxon>Nelumbo</taxon>
    </lineage>
</organism>
<evidence type="ECO:0000256" key="2">
    <source>
        <dbReference type="ARBA" id="ARBA00022692"/>
    </source>
</evidence>
<keyword evidence="9" id="KW-1185">Reference proteome</keyword>
<dbReference type="GO" id="GO:0016020">
    <property type="term" value="C:membrane"/>
    <property type="evidence" value="ECO:0007669"/>
    <property type="project" value="UniProtKB-SubCell"/>
</dbReference>
<evidence type="ECO:0000256" key="3">
    <source>
        <dbReference type="ARBA" id="ARBA00022989"/>
    </source>
</evidence>
<keyword evidence="2 5" id="KW-0812">Transmembrane</keyword>
<feature type="transmembrane region" description="Helical" evidence="7">
    <location>
        <begin position="37"/>
        <end position="58"/>
    </location>
</feature>
<comment type="subcellular location">
    <subcellularLocation>
        <location evidence="1">Membrane</location>
        <topology evidence="1">Multi-pass membrane protein</topology>
    </subcellularLocation>
</comment>
<gene>
    <name evidence="8" type="ORF">HUJ06_009195</name>
</gene>
<keyword evidence="4 7" id="KW-0472">Membrane</keyword>
<evidence type="ECO:0000256" key="4">
    <source>
        <dbReference type="ARBA" id="ARBA00023136"/>
    </source>
</evidence>
<name>A0A822Y8G4_NELNU</name>
<accession>A0A822Y8G4</accession>
<keyword evidence="5" id="KW-0813">Transport</keyword>
<feature type="transmembrane region" description="Helical" evidence="7">
    <location>
        <begin position="78"/>
        <end position="101"/>
    </location>
</feature>
<sequence length="106" mass="11715">MGKDVEVAEHGHFSAEDYHDPRPAPLIDAMELTKWSFYRALIADFIATLLLELTVIGYKSQTDQAHKGGDCDGFGILGIAWTFGGMIFILVYCTAGIVGCWRISCR</sequence>
<evidence type="ECO:0000256" key="5">
    <source>
        <dbReference type="RuleBase" id="RU000477"/>
    </source>
</evidence>
<evidence type="ECO:0000313" key="8">
    <source>
        <dbReference type="EMBL" id="DAD30344.1"/>
    </source>
</evidence>
<reference evidence="8 9" key="1">
    <citation type="journal article" date="2020" name="Mol. Biol. Evol.">
        <title>Distinct Expression and Methylation Patterns for Genes with Different Fates following a Single Whole-Genome Duplication in Flowering Plants.</title>
        <authorList>
            <person name="Shi T."/>
            <person name="Rahmani R.S."/>
            <person name="Gugger P.F."/>
            <person name="Wang M."/>
            <person name="Li H."/>
            <person name="Zhang Y."/>
            <person name="Li Z."/>
            <person name="Wang Q."/>
            <person name="Van de Peer Y."/>
            <person name="Marchal K."/>
            <person name="Chen J."/>
        </authorList>
    </citation>
    <scope>NUCLEOTIDE SEQUENCE [LARGE SCALE GENOMIC DNA]</scope>
    <source>
        <tissue evidence="8">Leaf</tissue>
    </source>
</reference>
<keyword evidence="3 7" id="KW-1133">Transmembrane helix</keyword>
<dbReference type="Pfam" id="PF00230">
    <property type="entry name" value="MIP"/>
    <property type="match status" value="1"/>
</dbReference>
<dbReference type="SUPFAM" id="SSF81338">
    <property type="entry name" value="Aquaporin-like"/>
    <property type="match status" value="1"/>
</dbReference>
<dbReference type="EMBL" id="DUZY01000003">
    <property type="protein sequence ID" value="DAD30344.1"/>
    <property type="molecule type" value="Genomic_DNA"/>
</dbReference>
<comment type="similarity">
    <text evidence="5">Belongs to the MIP/aquaporin (TC 1.A.8) family.</text>
</comment>
<evidence type="ECO:0000313" key="9">
    <source>
        <dbReference type="Proteomes" id="UP000607653"/>
    </source>
</evidence>
<feature type="region of interest" description="Disordered" evidence="6">
    <location>
        <begin position="1"/>
        <end position="22"/>
    </location>
</feature>